<feature type="binding site" evidence="2">
    <location>
        <position position="293"/>
    </location>
    <ligand>
        <name>Zn(2+)</name>
        <dbReference type="ChEBI" id="CHEBI:29105"/>
        <note>catalytic</note>
    </ligand>
</feature>
<keyword evidence="1" id="KW-0121">Carboxypeptidase</keyword>
<dbReference type="PANTHER" id="PTHR34217:SF1">
    <property type="entry name" value="CARBOXYPEPTIDASE 1"/>
    <property type="match status" value="1"/>
</dbReference>
<comment type="caution">
    <text evidence="4">The sequence shown here is derived from an EMBL/GenBank/DDBJ whole genome shotgun (WGS) entry which is preliminary data.</text>
</comment>
<keyword evidence="5" id="KW-1185">Reference proteome</keyword>
<accession>A0A178MXC0</accession>
<evidence type="ECO:0000256" key="1">
    <source>
        <dbReference type="PIRNR" id="PIRNR006615"/>
    </source>
</evidence>
<comment type="cofactor">
    <cofactor evidence="2">
        <name>Zn(2+)</name>
        <dbReference type="ChEBI" id="CHEBI:29105"/>
    </cofactor>
    <text evidence="2">Binds 1 zinc ion per subunit.</text>
</comment>
<keyword evidence="1 2" id="KW-0479">Metal-binding</keyword>
<dbReference type="AlphaFoldDB" id="A0A178MXC0"/>
<dbReference type="STRING" id="1285242.A6A04_12920"/>
<dbReference type="OrthoDB" id="9772308at2"/>
<feature type="binding site" evidence="2">
    <location>
        <position position="266"/>
    </location>
    <ligand>
        <name>Zn(2+)</name>
        <dbReference type="ChEBI" id="CHEBI:29105"/>
        <note>catalytic</note>
    </ligand>
</feature>
<dbReference type="GO" id="GO:0046872">
    <property type="term" value="F:metal ion binding"/>
    <property type="evidence" value="ECO:0007669"/>
    <property type="project" value="UniProtKB-KW"/>
</dbReference>
<dbReference type="GO" id="GO:0006508">
    <property type="term" value="P:proteolysis"/>
    <property type="evidence" value="ECO:0007669"/>
    <property type="project" value="UniProtKB-UniRule"/>
</dbReference>
<protein>
    <recommendedName>
        <fullName evidence="1">Metal-dependent carboxypeptidase</fullName>
        <ecNumber evidence="1">3.4.17.19</ecNumber>
    </recommendedName>
</protein>
<dbReference type="SUPFAM" id="SSF55486">
    <property type="entry name" value="Metalloproteases ('zincins'), catalytic domain"/>
    <property type="match status" value="1"/>
</dbReference>
<dbReference type="PROSITE" id="PS52034">
    <property type="entry name" value="PEPTIDASE_M32"/>
    <property type="match status" value="1"/>
</dbReference>
<dbReference type="PANTHER" id="PTHR34217">
    <property type="entry name" value="METAL-DEPENDENT CARBOXYPEPTIDASE"/>
    <property type="match status" value="1"/>
</dbReference>
<dbReference type="Pfam" id="PF02074">
    <property type="entry name" value="Peptidase_M32"/>
    <property type="match status" value="1"/>
</dbReference>
<dbReference type="EMBL" id="LWQT01000037">
    <property type="protein sequence ID" value="OAN54136.1"/>
    <property type="molecule type" value="Genomic_DNA"/>
</dbReference>
<evidence type="ECO:0000256" key="2">
    <source>
        <dbReference type="PIRSR" id="PIRSR006615-1"/>
    </source>
</evidence>
<feature type="binding site" evidence="2">
    <location>
        <position position="262"/>
    </location>
    <ligand>
        <name>Zn(2+)</name>
        <dbReference type="ChEBI" id="CHEBI:29105"/>
        <note>catalytic</note>
    </ligand>
</feature>
<dbReference type="CDD" id="cd06460">
    <property type="entry name" value="M32_Taq"/>
    <property type="match status" value="1"/>
</dbReference>
<comment type="similarity">
    <text evidence="1">Belongs to the peptidase M32 family.</text>
</comment>
<keyword evidence="1" id="KW-0645">Protease</keyword>
<dbReference type="PRINTS" id="PR00998">
    <property type="entry name" value="CRBOXYPTASET"/>
</dbReference>
<comment type="function">
    <text evidence="1">Broad specificity carboxypetidase that releases amino acids sequentially from the C-terminus, including neutral, aromatic, polar and basic residues.</text>
</comment>
<organism evidence="4 5">
    <name type="scientific">Paramagnetospirillum marisnigri</name>
    <dbReference type="NCBI Taxonomy" id="1285242"/>
    <lineage>
        <taxon>Bacteria</taxon>
        <taxon>Pseudomonadati</taxon>
        <taxon>Pseudomonadota</taxon>
        <taxon>Alphaproteobacteria</taxon>
        <taxon>Rhodospirillales</taxon>
        <taxon>Magnetospirillaceae</taxon>
        <taxon>Paramagnetospirillum</taxon>
    </lineage>
</organism>
<evidence type="ECO:0000313" key="5">
    <source>
        <dbReference type="Proteomes" id="UP000078428"/>
    </source>
</evidence>
<keyword evidence="2" id="KW-0862">Zinc</keyword>
<feature type="active site" description="Proton donor/acceptor" evidence="3">
    <location>
        <position position="263"/>
    </location>
</feature>
<reference evidence="4 5" key="1">
    <citation type="submission" date="2016-04" db="EMBL/GenBank/DDBJ databases">
        <title>Draft genome sequence of freshwater magnetotactic bacteria Magnetospirillum marisnigri SP-1 and Magnetospirillum moscoviense BB-1.</title>
        <authorList>
            <person name="Koziaeva V."/>
            <person name="Dziuba M.V."/>
            <person name="Ivanov T.M."/>
            <person name="Kuznetsov B."/>
            <person name="Grouzdev D.S."/>
        </authorList>
    </citation>
    <scope>NUCLEOTIDE SEQUENCE [LARGE SCALE GENOMIC DNA]</scope>
    <source>
        <strain evidence="4 5">SP-1</strain>
    </source>
</reference>
<evidence type="ECO:0000313" key="4">
    <source>
        <dbReference type="EMBL" id="OAN54136.1"/>
    </source>
</evidence>
<gene>
    <name evidence="4" type="ORF">A6A04_12920</name>
</gene>
<sequence length="496" mass="55014">MTAYARLEATFRKLAAIGDALSMLQWDASAMMPDGGAESRAEQVATLRGISHEIITAPEIPDLLDQAEGEGLDAWERANLREMRRDWIHSAALPADLVDALARAESACEMIWREARPAADFKRVLPALSDLLGLVRQMGAIKSEKLGVGIYDALLDQYEPGGRSAEIDPVFDHLEGFLPGFIAQVLDVQARRPAPLPLPAPFPAAAQKELGLKLMAVLGFDFNHGRLDVSHHPFCGGTPDDVRLTTRYNESDFAPALMGVLHETGHALYEQGTPKGRWRSQPVGRSRGMVLHESQSLLMEMQACRSRPFVDFAAPLIKQAFGGQGPEWEADNLYRRGIRVERGFIRVEADECTYPAHVIIRYRLEKALIEGRMELADLPEAWNQGYRRLLGITPPDDRLGCLQDIHWYGGSWGYFPTYTLGAMTAAQLFQAAQAADPDILPGLGRGDFKPLLGWLRTHVHGQGSLLTGRDLVTRATGRPLDPAVFEAHLRRRYLEE</sequence>
<name>A0A178MXC0_9PROT</name>
<dbReference type="Proteomes" id="UP000078428">
    <property type="component" value="Unassembled WGS sequence"/>
</dbReference>
<proteinExistence type="inferred from homology"/>
<dbReference type="Gene3D" id="1.10.1370.30">
    <property type="match status" value="1"/>
</dbReference>
<comment type="catalytic activity">
    <reaction evidence="1">
        <text>Release of a C-terminal amino acid with broad specificity, except for -Pro.</text>
        <dbReference type="EC" id="3.4.17.19"/>
    </reaction>
</comment>
<dbReference type="PIRSF" id="PIRSF006615">
    <property type="entry name" value="Zn_crbxpep_Taq"/>
    <property type="match status" value="1"/>
</dbReference>
<keyword evidence="1" id="KW-0378">Hydrolase</keyword>
<keyword evidence="1" id="KW-0482">Metalloprotease</keyword>
<dbReference type="RefSeq" id="WP_068489755.1">
    <property type="nucleotide sequence ID" value="NZ_LWQT01000037.1"/>
</dbReference>
<dbReference type="EC" id="3.4.17.19" evidence="1"/>
<dbReference type="InterPro" id="IPR001333">
    <property type="entry name" value="Peptidase_M32_Taq"/>
</dbReference>
<evidence type="ECO:0000256" key="3">
    <source>
        <dbReference type="PIRSR" id="PIRSR006615-2"/>
    </source>
</evidence>
<dbReference type="GO" id="GO:0004181">
    <property type="term" value="F:metallocarboxypeptidase activity"/>
    <property type="evidence" value="ECO:0007669"/>
    <property type="project" value="UniProtKB-UniRule"/>
</dbReference>